<keyword evidence="6" id="KW-1185">Reference proteome</keyword>
<dbReference type="GO" id="GO:0005829">
    <property type="term" value="C:cytosol"/>
    <property type="evidence" value="ECO:0007669"/>
    <property type="project" value="TreeGrafter"/>
</dbReference>
<dbReference type="SMART" id="SM00344">
    <property type="entry name" value="HTH_ASNC"/>
    <property type="match status" value="1"/>
</dbReference>
<gene>
    <name evidence="5" type="ORF">B5C34_03075</name>
</gene>
<feature type="domain" description="HTH asnC-type" evidence="4">
    <location>
        <begin position="4"/>
        <end position="65"/>
    </location>
</feature>
<dbReference type="AlphaFoldDB" id="A0A219B330"/>
<dbReference type="Gene3D" id="3.30.70.920">
    <property type="match status" value="1"/>
</dbReference>
<dbReference type="RefSeq" id="WP_088711330.1">
    <property type="nucleotide sequence ID" value="NZ_NFZT01000001.1"/>
</dbReference>
<dbReference type="InterPro" id="IPR036388">
    <property type="entry name" value="WH-like_DNA-bd_sf"/>
</dbReference>
<dbReference type="InterPro" id="IPR000485">
    <property type="entry name" value="AsnC-type_HTH_dom"/>
</dbReference>
<dbReference type="SUPFAM" id="SSF54909">
    <property type="entry name" value="Dimeric alpha+beta barrel"/>
    <property type="match status" value="1"/>
</dbReference>
<dbReference type="GO" id="GO:0006355">
    <property type="term" value="P:regulation of DNA-templated transcription"/>
    <property type="evidence" value="ECO:0007669"/>
    <property type="project" value="UniProtKB-ARBA"/>
</dbReference>
<dbReference type="GO" id="GO:0043200">
    <property type="term" value="P:response to amino acid"/>
    <property type="evidence" value="ECO:0007669"/>
    <property type="project" value="TreeGrafter"/>
</dbReference>
<name>A0A219B330_9SPHN</name>
<dbReference type="Proteomes" id="UP000198462">
    <property type="component" value="Unassembled WGS sequence"/>
</dbReference>
<protein>
    <submittedName>
        <fullName evidence="5">ArsR family transcriptional regulator</fullName>
    </submittedName>
</protein>
<dbReference type="InterPro" id="IPR011008">
    <property type="entry name" value="Dimeric_a/b-barrel"/>
</dbReference>
<evidence type="ECO:0000313" key="6">
    <source>
        <dbReference type="Proteomes" id="UP000198462"/>
    </source>
</evidence>
<dbReference type="InterPro" id="IPR019887">
    <property type="entry name" value="Tscrpt_reg_AsnC/Lrp_C"/>
</dbReference>
<proteinExistence type="predicted"/>
<dbReference type="InterPro" id="IPR011991">
    <property type="entry name" value="ArsR-like_HTH"/>
</dbReference>
<dbReference type="PRINTS" id="PR00033">
    <property type="entry name" value="HTHASNC"/>
</dbReference>
<keyword evidence="3" id="KW-0804">Transcription</keyword>
<dbReference type="EMBL" id="NFZT01000001">
    <property type="protein sequence ID" value="OWV32533.1"/>
    <property type="molecule type" value="Genomic_DNA"/>
</dbReference>
<accession>A0A219B330</accession>
<dbReference type="Gene3D" id="1.10.10.10">
    <property type="entry name" value="Winged helix-like DNA-binding domain superfamily/Winged helix DNA-binding domain"/>
    <property type="match status" value="1"/>
</dbReference>
<dbReference type="CDD" id="cd00090">
    <property type="entry name" value="HTH_ARSR"/>
    <property type="match status" value="1"/>
</dbReference>
<dbReference type="PROSITE" id="PS50956">
    <property type="entry name" value="HTH_ASNC_2"/>
    <property type="match status" value="1"/>
</dbReference>
<evidence type="ECO:0000256" key="3">
    <source>
        <dbReference type="ARBA" id="ARBA00023163"/>
    </source>
</evidence>
<dbReference type="PANTHER" id="PTHR30154">
    <property type="entry name" value="LEUCINE-RESPONSIVE REGULATORY PROTEIN"/>
    <property type="match status" value="1"/>
</dbReference>
<dbReference type="Pfam" id="PF13412">
    <property type="entry name" value="HTH_24"/>
    <property type="match status" value="1"/>
</dbReference>
<evidence type="ECO:0000313" key="5">
    <source>
        <dbReference type="EMBL" id="OWV32533.1"/>
    </source>
</evidence>
<dbReference type="InterPro" id="IPR036390">
    <property type="entry name" value="WH_DNA-bd_sf"/>
</dbReference>
<dbReference type="PANTHER" id="PTHR30154:SF34">
    <property type="entry name" value="TRANSCRIPTIONAL REGULATOR AZLB"/>
    <property type="match status" value="1"/>
</dbReference>
<evidence type="ECO:0000256" key="2">
    <source>
        <dbReference type="ARBA" id="ARBA00023125"/>
    </source>
</evidence>
<comment type="caution">
    <text evidence="5">The sequence shown here is derived from an EMBL/GenBank/DDBJ whole genome shotgun (WGS) entry which is preliminary data.</text>
</comment>
<dbReference type="Pfam" id="PF01037">
    <property type="entry name" value="AsnC_trans_reg"/>
    <property type="match status" value="1"/>
</dbReference>
<dbReference type="InterPro" id="IPR019888">
    <property type="entry name" value="Tscrpt_reg_AsnC-like"/>
</dbReference>
<reference evidence="6" key="1">
    <citation type="submission" date="2017-05" db="EMBL/GenBank/DDBJ databases">
        <authorList>
            <person name="Lin X."/>
        </authorList>
    </citation>
    <scope>NUCLEOTIDE SEQUENCE [LARGE SCALE GENOMIC DNA]</scope>
    <source>
        <strain evidence="6">JLT2012</strain>
    </source>
</reference>
<evidence type="ECO:0000259" key="4">
    <source>
        <dbReference type="PROSITE" id="PS50956"/>
    </source>
</evidence>
<sequence length="157" mass="17561">MRKIDAADARLLEAVQSDAHLTADQLGEACGLSPTAALKRLKRLRADGIIEREAAMISPRALGYNIMALVMVTLDREDRGVIDRFKQDIRNTPQVTNGYYITGDADFILTVVARDMDEYDEFTRDFFYDRHPIKTFKTSVVMSVVKSGGPLPVHDLA</sequence>
<keyword evidence="1" id="KW-0805">Transcription regulation</keyword>
<dbReference type="OrthoDB" id="8590699at2"/>
<dbReference type="SUPFAM" id="SSF46785">
    <property type="entry name" value="Winged helix' DNA-binding domain"/>
    <property type="match status" value="1"/>
</dbReference>
<dbReference type="GO" id="GO:0043565">
    <property type="term" value="F:sequence-specific DNA binding"/>
    <property type="evidence" value="ECO:0007669"/>
    <property type="project" value="InterPro"/>
</dbReference>
<evidence type="ECO:0000256" key="1">
    <source>
        <dbReference type="ARBA" id="ARBA00023015"/>
    </source>
</evidence>
<organism evidence="5 6">
    <name type="scientific">Pacificimonas flava</name>
    <dbReference type="NCBI Taxonomy" id="1234595"/>
    <lineage>
        <taxon>Bacteria</taxon>
        <taxon>Pseudomonadati</taxon>
        <taxon>Pseudomonadota</taxon>
        <taxon>Alphaproteobacteria</taxon>
        <taxon>Sphingomonadales</taxon>
        <taxon>Sphingosinicellaceae</taxon>
        <taxon>Pacificimonas</taxon>
    </lineage>
</organism>
<keyword evidence="2" id="KW-0238">DNA-binding</keyword>